<evidence type="ECO:0000313" key="2">
    <source>
        <dbReference type="EMBL" id="CAA9224495.1"/>
    </source>
</evidence>
<keyword evidence="1" id="KW-0732">Signal</keyword>
<feature type="signal peptide" evidence="1">
    <location>
        <begin position="1"/>
        <end position="22"/>
    </location>
</feature>
<gene>
    <name evidence="2" type="ORF">AVDCRST_MAG77-645</name>
</gene>
<name>A0A6J4HI63_9CHLR</name>
<accession>A0A6J4HI63</accession>
<proteinExistence type="predicted"/>
<dbReference type="AlphaFoldDB" id="A0A6J4HI63"/>
<dbReference type="EMBL" id="CADCTC010000042">
    <property type="protein sequence ID" value="CAA9224495.1"/>
    <property type="molecule type" value="Genomic_DNA"/>
</dbReference>
<feature type="chain" id="PRO_5026709540" description="ABC transporter, substrate-binding protein (Cluster 1, maltose/g3p/polyamine/iron)" evidence="1">
    <location>
        <begin position="23"/>
        <end position="455"/>
    </location>
</feature>
<dbReference type="InterPro" id="IPR050490">
    <property type="entry name" value="Bact_solute-bd_prot1"/>
</dbReference>
<protein>
    <recommendedName>
        <fullName evidence="3">ABC transporter, substrate-binding protein (Cluster 1, maltose/g3p/polyamine/iron)</fullName>
    </recommendedName>
</protein>
<dbReference type="Pfam" id="PF01547">
    <property type="entry name" value="SBP_bac_1"/>
    <property type="match status" value="1"/>
</dbReference>
<dbReference type="SUPFAM" id="SSF53850">
    <property type="entry name" value="Periplasmic binding protein-like II"/>
    <property type="match status" value="1"/>
</dbReference>
<organism evidence="2">
    <name type="scientific">uncultured Chloroflexota bacterium</name>
    <dbReference type="NCBI Taxonomy" id="166587"/>
    <lineage>
        <taxon>Bacteria</taxon>
        <taxon>Bacillati</taxon>
        <taxon>Chloroflexota</taxon>
        <taxon>environmental samples</taxon>
    </lineage>
</organism>
<dbReference type="PROSITE" id="PS51257">
    <property type="entry name" value="PROKAR_LIPOPROTEIN"/>
    <property type="match status" value="1"/>
</dbReference>
<evidence type="ECO:0008006" key="3">
    <source>
        <dbReference type="Google" id="ProtNLM"/>
    </source>
</evidence>
<evidence type="ECO:0000256" key="1">
    <source>
        <dbReference type="SAM" id="SignalP"/>
    </source>
</evidence>
<reference evidence="2" key="1">
    <citation type="submission" date="2020-02" db="EMBL/GenBank/DDBJ databases">
        <authorList>
            <person name="Meier V. D."/>
        </authorList>
    </citation>
    <scope>NUCLEOTIDE SEQUENCE</scope>
    <source>
        <strain evidence="2">AVDCRST_MAG77</strain>
    </source>
</reference>
<dbReference type="PANTHER" id="PTHR43649">
    <property type="entry name" value="ARABINOSE-BINDING PROTEIN-RELATED"/>
    <property type="match status" value="1"/>
</dbReference>
<dbReference type="PANTHER" id="PTHR43649:SF12">
    <property type="entry name" value="DIACETYLCHITOBIOSE BINDING PROTEIN DASA"/>
    <property type="match status" value="1"/>
</dbReference>
<sequence>MHATRRRLGTVAAGLAGSAVLAACAPGSSGGEAQGNQAARAKDTGPIVVYQWDGPGSPFGDWLKRYFESFPQKSGIQLSIYESTSTAPLQTQQAAWLAAGDAPDVFPRTGRGALGFAAFASKNAIRPLSDFIKRDKFDQADFWPALLKLVSAKDKQWVMPQDFNQGVLAYDAAAFQQAGAALPPTAWKSGSWTWNELLKALQQVQTRLAASGGTGGSGMERWALGHAGGHWNFYLWSNGGDYLSEDGTKVTLADPAAVDALDFAARLVNLHRVSAPASASFPPGHVLANQSVAATTLFAAAMNTIRGQNKALEFDVAPFPKGTASNARTVAAGAGGGYTMSGQTKHPDAAWELLKYIGAKEYAVEKVRNGALGPRISVAKEHFIQPGLPPKNAALYFEAPENARWEPNITNWDDVLRDVNAALQPLWRGEKSAREVAADAKRAAESALPQGEFFR</sequence>
<dbReference type="Gene3D" id="3.40.190.10">
    <property type="entry name" value="Periplasmic binding protein-like II"/>
    <property type="match status" value="1"/>
</dbReference>
<dbReference type="InterPro" id="IPR006059">
    <property type="entry name" value="SBP"/>
</dbReference>